<evidence type="ECO:0000313" key="1">
    <source>
        <dbReference type="EMBL" id="TKK89270.1"/>
    </source>
</evidence>
<organism evidence="1 2">
    <name type="scientific">Herbidospora galbida</name>
    <dbReference type="NCBI Taxonomy" id="2575442"/>
    <lineage>
        <taxon>Bacteria</taxon>
        <taxon>Bacillati</taxon>
        <taxon>Actinomycetota</taxon>
        <taxon>Actinomycetes</taxon>
        <taxon>Streptosporangiales</taxon>
        <taxon>Streptosporangiaceae</taxon>
        <taxon>Herbidospora</taxon>
    </lineage>
</organism>
<proteinExistence type="predicted"/>
<dbReference type="OrthoDB" id="3526231at2"/>
<keyword evidence="2" id="KW-1185">Reference proteome</keyword>
<evidence type="ECO:0000313" key="2">
    <source>
        <dbReference type="Proteomes" id="UP000308705"/>
    </source>
</evidence>
<gene>
    <name evidence="1" type="ORF">FDA94_10065</name>
</gene>
<comment type="caution">
    <text evidence="1">The sequence shown here is derived from an EMBL/GenBank/DDBJ whole genome shotgun (WGS) entry which is preliminary data.</text>
</comment>
<sequence length="182" mass="20940">MSGRNRFDQWACFEERGLTEMFECAWVEAPGYRSVADGLRAEETLACDLNQAKRWFQPFGEEHLVWVSDHRPGWVKLYALSGQSLYRMLPMDGLGFHFSCVNGEWEDEQSYIHQGEWHEWPTEWFDFATDHGAGDIGSDELAGFMNFHLASIANQTGRFIDDDWFATPGLLCRIPEGAWPHG</sequence>
<dbReference type="Proteomes" id="UP000308705">
    <property type="component" value="Unassembled WGS sequence"/>
</dbReference>
<name>A0A4U3MK56_9ACTN</name>
<dbReference type="RefSeq" id="WP_137246777.1">
    <property type="nucleotide sequence ID" value="NZ_SZQA01000007.1"/>
</dbReference>
<protein>
    <submittedName>
        <fullName evidence="1">Uncharacterized protein</fullName>
    </submittedName>
</protein>
<accession>A0A4U3MK56</accession>
<dbReference type="EMBL" id="SZQA01000007">
    <property type="protein sequence ID" value="TKK89270.1"/>
    <property type="molecule type" value="Genomic_DNA"/>
</dbReference>
<reference evidence="1 2" key="1">
    <citation type="submission" date="2019-04" db="EMBL/GenBank/DDBJ databases">
        <title>Herbidospora sp. NEAU-GS14.nov., a novel actinomycete isolated from soil.</title>
        <authorList>
            <person name="Han L."/>
        </authorList>
    </citation>
    <scope>NUCLEOTIDE SEQUENCE [LARGE SCALE GENOMIC DNA]</scope>
    <source>
        <strain evidence="1 2">NEAU-GS14</strain>
    </source>
</reference>
<dbReference type="AlphaFoldDB" id="A0A4U3MK56"/>